<dbReference type="InterPro" id="IPR012902">
    <property type="entry name" value="N_methyl_site"/>
</dbReference>
<feature type="transmembrane region" description="Helical" evidence="2">
    <location>
        <begin position="12"/>
        <end position="32"/>
    </location>
</feature>
<gene>
    <name evidence="3" type="ORF">SAMN02745887_03604</name>
</gene>
<dbReference type="GO" id="GO:0015627">
    <property type="term" value="C:type II protein secretion system complex"/>
    <property type="evidence" value="ECO:0007669"/>
    <property type="project" value="InterPro"/>
</dbReference>
<dbReference type="Pfam" id="PF07963">
    <property type="entry name" value="N_methyl"/>
    <property type="match status" value="1"/>
</dbReference>
<name>A0A1K2HRQ1_9NEIS</name>
<dbReference type="PANTHER" id="PTHR30093">
    <property type="entry name" value="GENERAL SECRETION PATHWAY PROTEIN G"/>
    <property type="match status" value="1"/>
</dbReference>
<keyword evidence="2" id="KW-0812">Transmembrane</keyword>
<dbReference type="AlphaFoldDB" id="A0A1K2HRQ1"/>
<evidence type="ECO:0000256" key="1">
    <source>
        <dbReference type="ARBA" id="ARBA00022481"/>
    </source>
</evidence>
<dbReference type="NCBIfam" id="TIGR02532">
    <property type="entry name" value="IV_pilin_GFxxxE"/>
    <property type="match status" value="1"/>
</dbReference>
<evidence type="ECO:0000313" key="3">
    <source>
        <dbReference type="EMBL" id="SFZ79422.1"/>
    </source>
</evidence>
<protein>
    <submittedName>
        <fullName evidence="3">General secretion pathway protein G</fullName>
    </submittedName>
</protein>
<dbReference type="PROSITE" id="PS00409">
    <property type="entry name" value="PROKAR_NTER_METHYL"/>
    <property type="match status" value="1"/>
</dbReference>
<dbReference type="RefSeq" id="WP_072430083.1">
    <property type="nucleotide sequence ID" value="NZ_FPKR01000017.1"/>
</dbReference>
<dbReference type="SUPFAM" id="SSF54523">
    <property type="entry name" value="Pili subunits"/>
    <property type="match status" value="1"/>
</dbReference>
<organism evidence="3 4">
    <name type="scientific">Chitinimonas taiwanensis DSM 18899</name>
    <dbReference type="NCBI Taxonomy" id="1121279"/>
    <lineage>
        <taxon>Bacteria</taxon>
        <taxon>Pseudomonadati</taxon>
        <taxon>Pseudomonadota</taxon>
        <taxon>Betaproteobacteria</taxon>
        <taxon>Neisseriales</taxon>
        <taxon>Chitinibacteraceae</taxon>
        <taxon>Chitinimonas</taxon>
    </lineage>
</organism>
<dbReference type="PRINTS" id="PR00813">
    <property type="entry name" value="BCTERIALGSPG"/>
</dbReference>
<keyword evidence="2" id="KW-1133">Transmembrane helix</keyword>
<dbReference type="STRING" id="1121279.SAMN02745887_03604"/>
<accession>A0A1K2HRQ1</accession>
<keyword evidence="1" id="KW-0488">Methylation</keyword>
<dbReference type="PANTHER" id="PTHR30093:SF47">
    <property type="entry name" value="TYPE IV PILUS NON-CORE MINOR PILIN PILE"/>
    <property type="match status" value="1"/>
</dbReference>
<keyword evidence="2" id="KW-0472">Membrane</keyword>
<keyword evidence="4" id="KW-1185">Reference proteome</keyword>
<dbReference type="Gene3D" id="3.30.700.10">
    <property type="entry name" value="Glycoprotein, Type 4 Pilin"/>
    <property type="match status" value="1"/>
</dbReference>
<evidence type="ECO:0000256" key="2">
    <source>
        <dbReference type="SAM" id="Phobius"/>
    </source>
</evidence>
<dbReference type="EMBL" id="FPKR01000017">
    <property type="protein sequence ID" value="SFZ79422.1"/>
    <property type="molecule type" value="Genomic_DNA"/>
</dbReference>
<dbReference type="OrthoDB" id="9790526at2"/>
<dbReference type="InterPro" id="IPR000983">
    <property type="entry name" value="Bac_GSPG_pilin"/>
</dbReference>
<proteinExistence type="predicted"/>
<dbReference type="Proteomes" id="UP000186513">
    <property type="component" value="Unassembled WGS sequence"/>
</dbReference>
<evidence type="ECO:0000313" key="4">
    <source>
        <dbReference type="Proteomes" id="UP000186513"/>
    </source>
</evidence>
<sequence>MSTRPARGFTLIELMVSLTLLAILATVALPLTQLSKQRERERALQQALVQLRQGIDAYKQAVDEGRIARRLGDSGYPPTLAALVDGEKDLKDPLGARIYFLRRIPRDPLCDCPARSAADTWGRRSYASPPQEPREGADVFDVYSLSEGVGSNGQPYRDW</sequence>
<dbReference type="InterPro" id="IPR045584">
    <property type="entry name" value="Pilin-like"/>
</dbReference>
<reference evidence="3 4" key="1">
    <citation type="submission" date="2016-11" db="EMBL/GenBank/DDBJ databases">
        <authorList>
            <person name="Jaros S."/>
            <person name="Januszkiewicz K."/>
            <person name="Wedrychowicz H."/>
        </authorList>
    </citation>
    <scope>NUCLEOTIDE SEQUENCE [LARGE SCALE GENOMIC DNA]</scope>
    <source>
        <strain evidence="3 4">DSM 18899</strain>
    </source>
</reference>
<dbReference type="GO" id="GO:0015628">
    <property type="term" value="P:protein secretion by the type II secretion system"/>
    <property type="evidence" value="ECO:0007669"/>
    <property type="project" value="InterPro"/>
</dbReference>